<reference evidence="2" key="1">
    <citation type="submission" date="2016-10" db="EMBL/GenBank/DDBJ databases">
        <authorList>
            <person name="Varghese N."/>
            <person name="Submissions S."/>
        </authorList>
    </citation>
    <scope>NUCLEOTIDE SEQUENCE [LARGE SCALE GENOMIC DNA]</scope>
    <source>
        <strain evidence="2">CGMCC 1.9127</strain>
    </source>
</reference>
<dbReference type="RefSeq" id="WP_085285955.1">
    <property type="nucleotide sequence ID" value="NZ_FOBI01000021.1"/>
</dbReference>
<keyword evidence="2" id="KW-1185">Reference proteome</keyword>
<dbReference type="OrthoDB" id="5592973at2"/>
<dbReference type="InterPro" id="IPR012663">
    <property type="entry name" value="CHP02450_Tryp"/>
</dbReference>
<gene>
    <name evidence="1" type="ORF">SAMN05216262_12130</name>
</gene>
<accession>A0A1H7SWA2</accession>
<dbReference type="STRING" id="641665.GCA_002104455_02004"/>
<dbReference type="NCBIfam" id="TIGR02450">
    <property type="entry name" value="TIGR02450 family Trp-rich protein"/>
    <property type="match status" value="1"/>
</dbReference>
<dbReference type="Pfam" id="PF09493">
    <property type="entry name" value="DUF2389"/>
    <property type="match status" value="1"/>
</dbReference>
<name>A0A1H7SWA2_9GAMM</name>
<dbReference type="Proteomes" id="UP000199297">
    <property type="component" value="Unassembled WGS sequence"/>
</dbReference>
<evidence type="ECO:0008006" key="3">
    <source>
        <dbReference type="Google" id="ProtNLM"/>
    </source>
</evidence>
<protein>
    <recommendedName>
        <fullName evidence="3">TIGR02450 family Trp-rich protein</fullName>
    </recommendedName>
</protein>
<dbReference type="AlphaFoldDB" id="A0A1H7SWA2"/>
<sequence length="71" mass="8506">MNRVNPKVLLGSKWTKTQVENREKHFVVTKVAFDENNNVMKCIITAVINNREYTINWRDLKQPAQWKFGWQ</sequence>
<dbReference type="EMBL" id="FOBI01000021">
    <property type="protein sequence ID" value="SEL76708.1"/>
    <property type="molecule type" value="Genomic_DNA"/>
</dbReference>
<evidence type="ECO:0000313" key="1">
    <source>
        <dbReference type="EMBL" id="SEL76708.1"/>
    </source>
</evidence>
<evidence type="ECO:0000313" key="2">
    <source>
        <dbReference type="Proteomes" id="UP000199297"/>
    </source>
</evidence>
<organism evidence="1 2">
    <name type="scientific">Colwellia chukchiensis</name>
    <dbReference type="NCBI Taxonomy" id="641665"/>
    <lineage>
        <taxon>Bacteria</taxon>
        <taxon>Pseudomonadati</taxon>
        <taxon>Pseudomonadota</taxon>
        <taxon>Gammaproteobacteria</taxon>
        <taxon>Alteromonadales</taxon>
        <taxon>Colwelliaceae</taxon>
        <taxon>Colwellia</taxon>
    </lineage>
</organism>
<proteinExistence type="predicted"/>